<dbReference type="PANTHER" id="PTHR34382">
    <property type="entry name" value="PTS SYSTEM N,N'-DIACETYLCHITOBIOSE-SPECIFIC EIIA COMPONENT"/>
    <property type="match status" value="1"/>
</dbReference>
<dbReference type="STRING" id="216946.STURO_v1c02980"/>
<keyword evidence="6" id="KW-0479">Metal-binding</keyword>
<feature type="modified residue" description="Phosphohistidine; by HPr" evidence="7">
    <location>
        <position position="78"/>
    </location>
</feature>
<dbReference type="EMBL" id="CP012328">
    <property type="protein sequence ID" value="AKU79543.1"/>
    <property type="molecule type" value="Genomic_DNA"/>
</dbReference>
<name>A0A0K1P5I0_9MOLU</name>
<dbReference type="SUPFAM" id="SSF46973">
    <property type="entry name" value="Enzyme IIa from lactose specific PTS, IIa-lac"/>
    <property type="match status" value="1"/>
</dbReference>
<dbReference type="PROSITE" id="PS51095">
    <property type="entry name" value="PTS_EIIA_TYPE_3"/>
    <property type="match status" value="1"/>
</dbReference>
<evidence type="ECO:0000256" key="7">
    <source>
        <dbReference type="PROSITE-ProRule" id="PRU00418"/>
    </source>
</evidence>
<dbReference type="Pfam" id="PF02255">
    <property type="entry name" value="PTS_IIA"/>
    <property type="match status" value="1"/>
</dbReference>
<dbReference type="RefSeq" id="WP_075048142.1">
    <property type="nucleotide sequence ID" value="NZ_CP012328.1"/>
</dbReference>
<dbReference type="Gene3D" id="1.20.58.80">
    <property type="entry name" value="Phosphotransferase system, lactose/cellobiose-type IIA subunit"/>
    <property type="match status" value="1"/>
</dbReference>
<evidence type="ECO:0000256" key="2">
    <source>
        <dbReference type="ARBA" id="ARBA00022597"/>
    </source>
</evidence>
<feature type="active site" description="Tele-phosphohistidine intermediate" evidence="5">
    <location>
        <position position="78"/>
    </location>
</feature>
<sequence>MSNFNFEEISFTIIANAGEAKGRAINAIHLAKENKFDEAQEELELAEKAMGIAGHSHMDVISAEAAGEKIQIPVLFMHAEDQLLTTETVILLSKEMIELYKQLKK</sequence>
<evidence type="ECO:0000313" key="8">
    <source>
        <dbReference type="EMBL" id="AKU79543.1"/>
    </source>
</evidence>
<accession>A0A0K1P5I0</accession>
<dbReference type="GO" id="GO:0009401">
    <property type="term" value="P:phosphoenolpyruvate-dependent sugar phosphotransferase system"/>
    <property type="evidence" value="ECO:0007669"/>
    <property type="project" value="UniProtKB-KW"/>
</dbReference>
<evidence type="ECO:0000256" key="1">
    <source>
        <dbReference type="ARBA" id="ARBA00022448"/>
    </source>
</evidence>
<proteinExistence type="predicted"/>
<dbReference type="AlphaFoldDB" id="A0A0K1P5I0"/>
<keyword evidence="1" id="KW-0813">Transport</keyword>
<dbReference type="Proteomes" id="UP000067243">
    <property type="component" value="Chromosome"/>
</dbReference>
<dbReference type="InterPro" id="IPR003188">
    <property type="entry name" value="PTS_IIA_lac/cel"/>
</dbReference>
<dbReference type="KEGG" id="stur:STURON_00297"/>
<evidence type="ECO:0000256" key="3">
    <source>
        <dbReference type="ARBA" id="ARBA00022679"/>
    </source>
</evidence>
<gene>
    <name evidence="8" type="primary">celC</name>
    <name evidence="8" type="ORF">STURON_00297</name>
</gene>
<keyword evidence="9" id="KW-1185">Reference proteome</keyword>
<organism evidence="8 9">
    <name type="scientific">Spiroplasma turonicum</name>
    <dbReference type="NCBI Taxonomy" id="216946"/>
    <lineage>
        <taxon>Bacteria</taxon>
        <taxon>Bacillati</taxon>
        <taxon>Mycoplasmatota</taxon>
        <taxon>Mollicutes</taxon>
        <taxon>Entomoplasmatales</taxon>
        <taxon>Spiroplasmataceae</taxon>
        <taxon>Spiroplasma</taxon>
    </lineage>
</organism>
<dbReference type="PATRIC" id="fig|216946.3.peg.298"/>
<dbReference type="PANTHER" id="PTHR34382:SF7">
    <property type="entry name" value="PTS SYSTEM N,N'-DIACETYLCHITOBIOSE-SPECIFIC EIIA COMPONENT"/>
    <property type="match status" value="1"/>
</dbReference>
<keyword evidence="3" id="KW-0808">Transferase</keyword>
<feature type="binding site" evidence="6">
    <location>
        <position position="81"/>
    </location>
    <ligand>
        <name>Mg(2+)</name>
        <dbReference type="ChEBI" id="CHEBI:18420"/>
        <note>ligand shared between all trimeric partners</note>
    </ligand>
</feature>
<dbReference type="PIRSF" id="PIRSF000699">
    <property type="entry name" value="PTS_IILac_III"/>
    <property type="match status" value="1"/>
</dbReference>
<keyword evidence="4" id="KW-0598">Phosphotransferase system</keyword>
<dbReference type="InterPro" id="IPR036542">
    <property type="entry name" value="PTS_IIA_lac/cel_sf"/>
</dbReference>
<reference evidence="8 9" key="1">
    <citation type="journal article" date="2015" name="Genome Announc.">
        <title>Complete Genome Sequence of Spiroplasma turonicum Strain Tab4cT, a Parasite of a Horse Fly, Haematopota sp. (Diptera: Tabanidae).</title>
        <authorList>
            <person name="Davis R.E."/>
            <person name="Shao J."/>
            <person name="Zhao Y."/>
            <person name="Gasparich G.E."/>
            <person name="Gaynor B.J."/>
            <person name="Donofrio N."/>
        </authorList>
    </citation>
    <scope>NUCLEOTIDE SEQUENCE [LARGE SCALE GENOMIC DNA]</scope>
    <source>
        <strain evidence="8 9">Tab4c</strain>
    </source>
</reference>
<evidence type="ECO:0000313" key="9">
    <source>
        <dbReference type="Proteomes" id="UP000067243"/>
    </source>
</evidence>
<dbReference type="GO" id="GO:0016740">
    <property type="term" value="F:transferase activity"/>
    <property type="evidence" value="ECO:0007669"/>
    <property type="project" value="UniProtKB-KW"/>
</dbReference>
<dbReference type="GO" id="GO:0046872">
    <property type="term" value="F:metal ion binding"/>
    <property type="evidence" value="ECO:0007669"/>
    <property type="project" value="UniProtKB-KW"/>
</dbReference>
<dbReference type="OrthoDB" id="389577at2"/>
<keyword evidence="6" id="KW-0460">Magnesium</keyword>
<evidence type="ECO:0000256" key="5">
    <source>
        <dbReference type="PIRSR" id="PIRSR000699-1"/>
    </source>
</evidence>
<keyword evidence="2" id="KW-0762">Sugar transport</keyword>
<evidence type="ECO:0000256" key="6">
    <source>
        <dbReference type="PIRSR" id="PIRSR000699-2"/>
    </source>
</evidence>
<protein>
    <submittedName>
        <fullName evidence="8">PTS system cellobiose-specific IIA component</fullName>
    </submittedName>
</protein>
<comment type="cofactor">
    <cofactor evidence="6">
        <name>Mg(2+)</name>
        <dbReference type="ChEBI" id="CHEBI:18420"/>
    </cofactor>
    <text evidence="6">Binds 1 Mg(2+) ion per trimer.</text>
</comment>
<evidence type="ECO:0000256" key="4">
    <source>
        <dbReference type="ARBA" id="ARBA00022683"/>
    </source>
</evidence>